<proteinExistence type="predicted"/>
<dbReference type="PANTHER" id="PTHR12935">
    <property type="entry name" value="GAMMA-GLUTAMYLCYCLOTRANSFERASE"/>
    <property type="match status" value="1"/>
</dbReference>
<comment type="caution">
    <text evidence="5">The sequence shown here is derived from an EMBL/GenBank/DDBJ whole genome shotgun (WGS) entry which is preliminary data.</text>
</comment>
<dbReference type="PANTHER" id="PTHR12935:SF0">
    <property type="entry name" value="GAMMA-GLUTAMYLCYCLOTRANSFERASE"/>
    <property type="match status" value="1"/>
</dbReference>
<evidence type="ECO:0000256" key="3">
    <source>
        <dbReference type="PIRSR" id="PIRSR617939-1"/>
    </source>
</evidence>
<dbReference type="EMBL" id="BNJQ01000033">
    <property type="protein sequence ID" value="GHP11284.1"/>
    <property type="molecule type" value="Genomic_DNA"/>
</dbReference>
<sequence>MSPNMRISSSQSIYTRVRAHSRTPSHIAHSRRASYPVPALPAEESYLYFAFGANTLPSTMTRVRSVTPLAQPFVAKAYQWELRFEVPGAPFVEPGFATIVERRDDDDDDDDDDVPNYVSGVVWTLSKDDWERVQATETGYVVTPIDVVTDLGREKKQVLTLVWPRQRCRARLQPSKRYLSIIREGAQQFNMDLEWRTYLAEKVRAYDPSANEARSLGAALYAVTAATLAPLTIPLVVMSGGRNGDVGDAVTNITWDIWHDNVAQPLLKTSGGMDDDEIEL</sequence>
<feature type="active site" description="Proton acceptor" evidence="3">
    <location>
        <position position="137"/>
    </location>
</feature>
<evidence type="ECO:0000256" key="2">
    <source>
        <dbReference type="ARBA" id="ARBA00023239"/>
    </source>
</evidence>
<dbReference type="Gene3D" id="3.10.490.10">
    <property type="entry name" value="Gamma-glutamyl cyclotransferase-like"/>
    <property type="match status" value="1"/>
</dbReference>
<evidence type="ECO:0000313" key="6">
    <source>
        <dbReference type="Proteomes" id="UP000660262"/>
    </source>
</evidence>
<dbReference type="InterPro" id="IPR017939">
    <property type="entry name" value="G-Glutamylcylcotransferase"/>
</dbReference>
<keyword evidence="2" id="KW-0456">Lyase</keyword>
<evidence type="ECO:0000313" key="5">
    <source>
        <dbReference type="EMBL" id="GHP11284.1"/>
    </source>
</evidence>
<dbReference type="AlphaFoldDB" id="A0A830HVN4"/>
<protein>
    <recommendedName>
        <fullName evidence="1">gamma-glutamylcyclotransferase</fullName>
        <ecNumber evidence="1">4.3.2.9</ecNumber>
    </recommendedName>
</protein>
<accession>A0A830HVN4</accession>
<dbReference type="EC" id="4.3.2.9" evidence="1"/>
<gene>
    <name evidence="5" type="ORF">PPROV_001001200</name>
</gene>
<evidence type="ECO:0000256" key="4">
    <source>
        <dbReference type="PIRSR" id="PIRSR617939-2"/>
    </source>
</evidence>
<dbReference type="OrthoDB" id="2017317at2759"/>
<dbReference type="Proteomes" id="UP000660262">
    <property type="component" value="Unassembled WGS sequence"/>
</dbReference>
<evidence type="ECO:0000256" key="1">
    <source>
        <dbReference type="ARBA" id="ARBA00012346"/>
    </source>
</evidence>
<reference evidence="5" key="1">
    <citation type="submission" date="2020-10" db="EMBL/GenBank/DDBJ databases">
        <title>Unveiling of a novel bifunctional photoreceptor, Dualchrome1, isolated from a cosmopolitan green alga.</title>
        <authorList>
            <person name="Suzuki S."/>
            <person name="Kawachi M."/>
        </authorList>
    </citation>
    <scope>NUCLEOTIDE SEQUENCE</scope>
    <source>
        <strain evidence="5">NIES 2893</strain>
    </source>
</reference>
<organism evidence="5 6">
    <name type="scientific">Pycnococcus provasolii</name>
    <dbReference type="NCBI Taxonomy" id="41880"/>
    <lineage>
        <taxon>Eukaryota</taxon>
        <taxon>Viridiplantae</taxon>
        <taxon>Chlorophyta</taxon>
        <taxon>Pseudoscourfieldiophyceae</taxon>
        <taxon>Pseudoscourfieldiales</taxon>
        <taxon>Pycnococcaceae</taxon>
        <taxon>Pycnococcus</taxon>
    </lineage>
</organism>
<name>A0A830HVN4_9CHLO</name>
<dbReference type="GO" id="GO:0003839">
    <property type="term" value="F:gamma-glutamylcyclotransferase activity"/>
    <property type="evidence" value="ECO:0007669"/>
    <property type="project" value="UniProtKB-EC"/>
</dbReference>
<feature type="binding site" evidence="4">
    <location>
        <position position="178"/>
    </location>
    <ligand>
        <name>substrate</name>
    </ligand>
</feature>
<keyword evidence="6" id="KW-1185">Reference proteome</keyword>